<dbReference type="Proteomes" id="UP001159363">
    <property type="component" value="Chromosome 11"/>
</dbReference>
<proteinExistence type="predicted"/>
<accession>A0ABQ9GGU0</accession>
<dbReference type="EMBL" id="JARBHB010000012">
    <property type="protein sequence ID" value="KAJ8871241.1"/>
    <property type="molecule type" value="Genomic_DNA"/>
</dbReference>
<gene>
    <name evidence="2" type="ORF">PR048_027547</name>
</gene>
<keyword evidence="3" id="KW-1185">Reference proteome</keyword>
<name>A0ABQ9GGU0_9NEOP</name>
<organism evidence="2 3">
    <name type="scientific">Dryococelus australis</name>
    <dbReference type="NCBI Taxonomy" id="614101"/>
    <lineage>
        <taxon>Eukaryota</taxon>
        <taxon>Metazoa</taxon>
        <taxon>Ecdysozoa</taxon>
        <taxon>Arthropoda</taxon>
        <taxon>Hexapoda</taxon>
        <taxon>Insecta</taxon>
        <taxon>Pterygota</taxon>
        <taxon>Neoptera</taxon>
        <taxon>Polyneoptera</taxon>
        <taxon>Phasmatodea</taxon>
        <taxon>Verophasmatodea</taxon>
        <taxon>Anareolatae</taxon>
        <taxon>Phasmatidae</taxon>
        <taxon>Eurycanthinae</taxon>
        <taxon>Dryococelus</taxon>
    </lineage>
</organism>
<sequence>MKGRGKREIPEKNPLNSDIVRHDSHMRKSGNGPAGAAIVRGTSGCLTSRLCKCAVMRRQVNTRDVTERGGGRSVSFLSPEGDRYGSNASRRDTAIYYWKYRRGKQDSEADSGPLPLPPGTLPKPQDNDYRTVAFLLDGDKEAQGLASALAFHLVHIAGNTLLQFGLQRSRVADNKLANPESAADLWRTTCRRRLIIDKCVIRDITGLITDNLFSPRCSAGAASDRLVVELLRGVHLADEMHYYKRSIREGASEAQWLERTWLDSGRGSFRVFAPGNLASRCRWSAGFLGDIPLTPSPLLHSGAAPYLPCFTTVRSQDPEGCQNLFPPLRSHQGVPMYVVDGPNDRSSCEIVISQGIAGILVGRAARKESHTVCGKANVDPASNQVTNLSRPRREVAIRTTLPRTSSASSLLRARAYNQDDENTARQFKGLRIAVIAHSMREAVSPLSLPRFSAVIVEKTVQVGGNVKAVSPWNRCETRCINAAL</sequence>
<evidence type="ECO:0000256" key="1">
    <source>
        <dbReference type="SAM" id="MobiDB-lite"/>
    </source>
</evidence>
<protein>
    <submittedName>
        <fullName evidence="2">Uncharacterized protein</fullName>
    </submittedName>
</protein>
<feature type="region of interest" description="Disordered" evidence="1">
    <location>
        <begin position="105"/>
        <end position="125"/>
    </location>
</feature>
<feature type="region of interest" description="Disordered" evidence="1">
    <location>
        <begin position="66"/>
        <end position="86"/>
    </location>
</feature>
<evidence type="ECO:0000313" key="2">
    <source>
        <dbReference type="EMBL" id="KAJ8871241.1"/>
    </source>
</evidence>
<evidence type="ECO:0000313" key="3">
    <source>
        <dbReference type="Proteomes" id="UP001159363"/>
    </source>
</evidence>
<reference evidence="2 3" key="1">
    <citation type="submission" date="2023-02" db="EMBL/GenBank/DDBJ databases">
        <title>LHISI_Scaffold_Assembly.</title>
        <authorList>
            <person name="Stuart O.P."/>
            <person name="Cleave R."/>
            <person name="Magrath M.J.L."/>
            <person name="Mikheyev A.S."/>
        </authorList>
    </citation>
    <scope>NUCLEOTIDE SEQUENCE [LARGE SCALE GENOMIC DNA]</scope>
    <source>
        <strain evidence="2">Daus_M_001</strain>
        <tissue evidence="2">Leg muscle</tissue>
    </source>
</reference>
<comment type="caution">
    <text evidence="2">The sequence shown here is derived from an EMBL/GenBank/DDBJ whole genome shotgun (WGS) entry which is preliminary data.</text>
</comment>